<evidence type="ECO:0000313" key="4">
    <source>
        <dbReference type="Proteomes" id="UP000199009"/>
    </source>
</evidence>
<feature type="transmembrane region" description="Helical" evidence="1">
    <location>
        <begin position="28"/>
        <end position="48"/>
    </location>
</feature>
<feature type="transmembrane region" description="Helical" evidence="1">
    <location>
        <begin position="170"/>
        <end position="186"/>
    </location>
</feature>
<proteinExistence type="predicted"/>
<reference evidence="3 4" key="1">
    <citation type="submission" date="2016-10" db="EMBL/GenBank/DDBJ databases">
        <authorList>
            <person name="de Groot N.N."/>
        </authorList>
    </citation>
    <scope>NUCLEOTIDE SEQUENCE [LARGE SCALE GENOMIC DNA]</scope>
    <source>
        <strain evidence="3 4">DSM 23142</strain>
    </source>
</reference>
<keyword evidence="1" id="KW-0812">Transmembrane</keyword>
<dbReference type="AlphaFoldDB" id="A0A1G8DIB4"/>
<dbReference type="Gene3D" id="1.20.144.10">
    <property type="entry name" value="Phosphatidic acid phosphatase type 2/haloperoxidase"/>
    <property type="match status" value="1"/>
</dbReference>
<dbReference type="InterPro" id="IPR000326">
    <property type="entry name" value="PAP2/HPO"/>
</dbReference>
<organism evidence="3 4">
    <name type="scientific">Microbacterium pygmaeum</name>
    <dbReference type="NCBI Taxonomy" id="370764"/>
    <lineage>
        <taxon>Bacteria</taxon>
        <taxon>Bacillati</taxon>
        <taxon>Actinomycetota</taxon>
        <taxon>Actinomycetes</taxon>
        <taxon>Micrococcales</taxon>
        <taxon>Microbacteriaceae</taxon>
        <taxon>Microbacterium</taxon>
    </lineage>
</organism>
<accession>A0A1G8DIB4</accession>
<dbReference type="InterPro" id="IPR036938">
    <property type="entry name" value="PAP2/HPO_sf"/>
</dbReference>
<feature type="transmembrane region" description="Helical" evidence="1">
    <location>
        <begin position="198"/>
        <end position="216"/>
    </location>
</feature>
<gene>
    <name evidence="3" type="ORF">SAMN04489810_3357</name>
</gene>
<dbReference type="EMBL" id="LT629692">
    <property type="protein sequence ID" value="SDH57423.1"/>
    <property type="molecule type" value="Genomic_DNA"/>
</dbReference>
<dbReference type="RefSeq" id="WP_091492602.1">
    <property type="nucleotide sequence ID" value="NZ_LT629692.1"/>
</dbReference>
<feature type="transmembrane region" description="Helical" evidence="1">
    <location>
        <begin position="144"/>
        <end position="163"/>
    </location>
</feature>
<dbReference type="Proteomes" id="UP000199009">
    <property type="component" value="Chromosome I"/>
</dbReference>
<feature type="transmembrane region" description="Helical" evidence="1">
    <location>
        <begin position="86"/>
        <end position="103"/>
    </location>
</feature>
<dbReference type="SMART" id="SM00014">
    <property type="entry name" value="acidPPc"/>
    <property type="match status" value="1"/>
</dbReference>
<dbReference type="Pfam" id="PF01569">
    <property type="entry name" value="PAP2"/>
    <property type="match status" value="1"/>
</dbReference>
<keyword evidence="1" id="KW-0472">Membrane</keyword>
<name>A0A1G8DIB4_9MICO</name>
<dbReference type="STRING" id="370764.SAMN04489810_3357"/>
<dbReference type="PANTHER" id="PTHR14969:SF13">
    <property type="entry name" value="AT30094P"/>
    <property type="match status" value="1"/>
</dbReference>
<dbReference type="SUPFAM" id="SSF48317">
    <property type="entry name" value="Acid phosphatase/Vanadium-dependent haloperoxidase"/>
    <property type="match status" value="1"/>
</dbReference>
<feature type="domain" description="Phosphatidic acid phosphatase type 2/haloperoxidase" evidence="2">
    <location>
        <begin position="111"/>
        <end position="213"/>
    </location>
</feature>
<protein>
    <submittedName>
        <fullName evidence="3">Undecaprenyl-diphosphatase</fullName>
    </submittedName>
</protein>
<sequence length="235" mass="24734">MAEDAVASVDPADVSEDLGGVEPDGRRGIVLAVAIGAAVAFVTLRLVVSLSGRAPLPIDVWWNDLMVATMSDASILVAWVPAIVGGTIGMAVIGLLLVGVFSVRRRWWDAATIASAVIAIVAIGAPMAAVIARVRPEDSLAESVATSFPSGHTAVATAVAMTLGLLLRRWYVWLLGVLWVLLMMWSRTHLHAHWLSDVVAGMLEGIAIACLVWCAIEALRDRRAARAAATPSPSS</sequence>
<dbReference type="OrthoDB" id="5289372at2"/>
<keyword evidence="4" id="KW-1185">Reference proteome</keyword>
<evidence type="ECO:0000313" key="3">
    <source>
        <dbReference type="EMBL" id="SDH57423.1"/>
    </source>
</evidence>
<feature type="transmembrane region" description="Helical" evidence="1">
    <location>
        <begin position="110"/>
        <end position="132"/>
    </location>
</feature>
<keyword evidence="1" id="KW-1133">Transmembrane helix</keyword>
<evidence type="ECO:0000259" key="2">
    <source>
        <dbReference type="SMART" id="SM00014"/>
    </source>
</evidence>
<evidence type="ECO:0000256" key="1">
    <source>
        <dbReference type="SAM" id="Phobius"/>
    </source>
</evidence>
<dbReference type="PANTHER" id="PTHR14969">
    <property type="entry name" value="SPHINGOSINE-1-PHOSPHATE PHOSPHOHYDROLASE"/>
    <property type="match status" value="1"/>
</dbReference>